<dbReference type="Pfam" id="PF00400">
    <property type="entry name" value="WD40"/>
    <property type="match status" value="3"/>
</dbReference>
<keyword evidence="5" id="KW-0175">Coiled coil</keyword>
<dbReference type="Pfam" id="PF05731">
    <property type="entry name" value="TROVE"/>
    <property type="match status" value="1"/>
</dbReference>
<gene>
    <name evidence="8" type="ORF">DNTS_016997</name>
</gene>
<dbReference type="InterPro" id="IPR008405">
    <property type="entry name" value="ApoL"/>
</dbReference>
<feature type="region of interest" description="Disordered" evidence="6">
    <location>
        <begin position="2308"/>
        <end position="2375"/>
    </location>
</feature>
<dbReference type="PROSITE" id="PS50082">
    <property type="entry name" value="WD_REPEATS_2"/>
    <property type="match status" value="6"/>
</dbReference>
<evidence type="ECO:0000256" key="1">
    <source>
        <dbReference type="ARBA" id="ARBA00010090"/>
    </source>
</evidence>
<dbReference type="InterPro" id="IPR019775">
    <property type="entry name" value="WD40_repeat_CS"/>
</dbReference>
<evidence type="ECO:0000313" key="8">
    <source>
        <dbReference type="EMBL" id="TRY98945.1"/>
    </source>
</evidence>
<evidence type="ECO:0000259" key="7">
    <source>
        <dbReference type="PROSITE" id="PS50988"/>
    </source>
</evidence>
<dbReference type="Pfam" id="PF19334">
    <property type="entry name" value="DUF5920"/>
    <property type="match status" value="1"/>
</dbReference>
<evidence type="ECO:0000256" key="2">
    <source>
        <dbReference type="ARBA" id="ARBA00022574"/>
    </source>
</evidence>
<dbReference type="InterPro" id="IPR027417">
    <property type="entry name" value="P-loop_NTPase"/>
</dbReference>
<evidence type="ECO:0000256" key="4">
    <source>
        <dbReference type="PROSITE-ProRule" id="PRU00221"/>
    </source>
</evidence>
<dbReference type="Gene3D" id="3.40.50.300">
    <property type="entry name" value="P-loop containing nucleotide triphosphate hydrolases"/>
    <property type="match status" value="1"/>
</dbReference>
<dbReference type="Gene3D" id="1.25.40.370">
    <property type="match status" value="1"/>
</dbReference>
<dbReference type="SMART" id="SM00320">
    <property type="entry name" value="WD40"/>
    <property type="match status" value="15"/>
</dbReference>
<dbReference type="GO" id="GO:0003720">
    <property type="term" value="F:telomerase activity"/>
    <property type="evidence" value="ECO:0007669"/>
    <property type="project" value="TreeGrafter"/>
</dbReference>
<dbReference type="GO" id="GO:0042157">
    <property type="term" value="P:lipoprotein metabolic process"/>
    <property type="evidence" value="ECO:0007669"/>
    <property type="project" value="InterPro"/>
</dbReference>
<dbReference type="PANTHER" id="PTHR44791:SF1">
    <property type="entry name" value="TELOMERASE PROTEIN COMPONENT 1"/>
    <property type="match status" value="1"/>
</dbReference>
<feature type="repeat" description="WD" evidence="4">
    <location>
        <begin position="1722"/>
        <end position="1763"/>
    </location>
</feature>
<feature type="coiled-coil region" evidence="5">
    <location>
        <begin position="3423"/>
        <end position="3482"/>
    </location>
</feature>
<dbReference type="Gene3D" id="2.130.10.10">
    <property type="entry name" value="YVTN repeat-like/Quinoprotein amine dehydrogenase"/>
    <property type="match status" value="5"/>
</dbReference>
<dbReference type="InterPro" id="IPR025139">
    <property type="entry name" value="DUF4062"/>
</dbReference>
<dbReference type="Pfam" id="PF13271">
    <property type="entry name" value="DUF4062"/>
    <property type="match status" value="1"/>
</dbReference>
<dbReference type="InterPro" id="IPR015943">
    <property type="entry name" value="WD40/YVTN_repeat-like_dom_sf"/>
</dbReference>
<evidence type="ECO:0000256" key="6">
    <source>
        <dbReference type="SAM" id="MobiDB-lite"/>
    </source>
</evidence>
<feature type="compositionally biased region" description="Acidic residues" evidence="6">
    <location>
        <begin position="2357"/>
        <end position="2368"/>
    </location>
</feature>
<evidence type="ECO:0000256" key="3">
    <source>
        <dbReference type="ARBA" id="ARBA00022737"/>
    </source>
</evidence>
<dbReference type="Pfam" id="PF24883">
    <property type="entry name" value="NPHP3_N"/>
    <property type="match status" value="1"/>
</dbReference>
<feature type="repeat" description="WD" evidence="4">
    <location>
        <begin position="1763"/>
        <end position="1795"/>
    </location>
</feature>
<keyword evidence="9" id="KW-1185">Reference proteome</keyword>
<dbReference type="Proteomes" id="UP000316079">
    <property type="component" value="Unassembled WGS sequence"/>
</dbReference>
<protein>
    <recommendedName>
        <fullName evidence="7">TROVE domain-containing protein</fullName>
    </recommendedName>
</protein>
<proteinExistence type="inferred from homology"/>
<dbReference type="GO" id="GO:0000722">
    <property type="term" value="P:telomere maintenance via recombination"/>
    <property type="evidence" value="ECO:0007669"/>
    <property type="project" value="TreeGrafter"/>
</dbReference>
<dbReference type="InterPro" id="IPR056828">
    <property type="entry name" value="Beta-prop_TEP1_C"/>
</dbReference>
<keyword evidence="2 4" id="KW-0853">WD repeat</keyword>
<dbReference type="SUPFAM" id="SSF50978">
    <property type="entry name" value="WD40 repeat-like"/>
    <property type="match status" value="3"/>
</dbReference>
<dbReference type="GO" id="GO:0005697">
    <property type="term" value="C:telomerase holoenzyme complex"/>
    <property type="evidence" value="ECO:0007669"/>
    <property type="project" value="TreeGrafter"/>
</dbReference>
<feature type="compositionally biased region" description="Basic and acidic residues" evidence="6">
    <location>
        <begin position="2556"/>
        <end position="2573"/>
    </location>
</feature>
<dbReference type="PROSITE" id="PS50988">
    <property type="entry name" value="TROVE"/>
    <property type="match status" value="1"/>
</dbReference>
<dbReference type="InterPro" id="IPR056884">
    <property type="entry name" value="NPHP3-like_N"/>
</dbReference>
<dbReference type="InterPro" id="IPR036322">
    <property type="entry name" value="WD40_repeat_dom_sf"/>
</dbReference>
<reference evidence="8 9" key="1">
    <citation type="journal article" date="2019" name="Sci. Data">
        <title>Hybrid genome assembly and annotation of Danionella translucida.</title>
        <authorList>
            <person name="Kadobianskyi M."/>
            <person name="Schulze L."/>
            <person name="Schuelke M."/>
            <person name="Judkewitz B."/>
        </authorList>
    </citation>
    <scope>NUCLEOTIDE SEQUENCE [LARGE SCALE GENOMIC DNA]</scope>
    <source>
        <strain evidence="8 9">Bolton</strain>
    </source>
</reference>
<evidence type="ECO:0000313" key="9">
    <source>
        <dbReference type="Proteomes" id="UP000316079"/>
    </source>
</evidence>
<dbReference type="PROSITE" id="PS50294">
    <property type="entry name" value="WD_REPEATS_REGION"/>
    <property type="match status" value="5"/>
</dbReference>
<dbReference type="EMBL" id="SRMA01025124">
    <property type="protein sequence ID" value="TRY98942.1"/>
    <property type="molecule type" value="Genomic_DNA"/>
</dbReference>
<dbReference type="GO" id="GO:0070034">
    <property type="term" value="F:telomerase RNA binding"/>
    <property type="evidence" value="ECO:0007669"/>
    <property type="project" value="TreeGrafter"/>
</dbReference>
<organism evidence="8 9">
    <name type="scientific">Danionella cerebrum</name>
    <dbReference type="NCBI Taxonomy" id="2873325"/>
    <lineage>
        <taxon>Eukaryota</taxon>
        <taxon>Metazoa</taxon>
        <taxon>Chordata</taxon>
        <taxon>Craniata</taxon>
        <taxon>Vertebrata</taxon>
        <taxon>Euteleostomi</taxon>
        <taxon>Actinopterygii</taxon>
        <taxon>Neopterygii</taxon>
        <taxon>Teleostei</taxon>
        <taxon>Ostariophysi</taxon>
        <taxon>Cypriniformes</taxon>
        <taxon>Danionidae</taxon>
        <taxon>Danioninae</taxon>
        <taxon>Danionella</taxon>
    </lineage>
</organism>
<dbReference type="SUPFAM" id="SSF140864">
    <property type="entry name" value="TROVE domain-like"/>
    <property type="match status" value="1"/>
</dbReference>
<reference evidence="8" key="2">
    <citation type="submission" date="2019-04" db="EMBL/GenBank/DDBJ databases">
        <authorList>
            <person name="Kadobianskyi M."/>
            <person name="Schulze L."/>
            <person name="Schuelke M."/>
            <person name="Judkewitz B."/>
        </authorList>
    </citation>
    <scope>NUCLEOTIDE SEQUENCE</scope>
    <source>
        <strain evidence="8">Bolton</strain>
        <tissue evidence="8">Whole-body</tissue>
    </source>
</reference>
<dbReference type="EMBL" id="SRMA01025124">
    <property type="protein sequence ID" value="TRY98945.1"/>
    <property type="molecule type" value="Genomic_DNA"/>
</dbReference>
<comment type="similarity">
    <text evidence="1">Belongs to the apolipoprotein L family.</text>
</comment>
<dbReference type="InterPro" id="IPR052652">
    <property type="entry name" value="Telomerase_Complex_Comp"/>
</dbReference>
<feature type="region of interest" description="Disordered" evidence="6">
    <location>
        <begin position="2540"/>
        <end position="2606"/>
    </location>
</feature>
<dbReference type="OrthoDB" id="427368at2759"/>
<dbReference type="Pfam" id="PF05461">
    <property type="entry name" value="ApoL"/>
    <property type="match status" value="2"/>
</dbReference>
<evidence type="ECO:0000256" key="5">
    <source>
        <dbReference type="SAM" id="Coils"/>
    </source>
</evidence>
<comment type="caution">
    <text evidence="8">The sequence shown here is derived from an EMBL/GenBank/DDBJ whole genome shotgun (WGS) entry which is preliminary data.</text>
</comment>
<dbReference type="InterPro" id="IPR056829">
    <property type="entry name" value="Beta-prop_TEP1_2nd"/>
</dbReference>
<sequence length="3488" mass="392159">MKAPLVLHSDQKANIDKRLRQTCTTPGLENRILVEAASALTQHQVQYTAPSWTCTECAALQPTTLSSTKSSYSLSSSTTLSSIPTTSSLLSTKNTLLKEPQLHLPVLSSLTSISVQNPVLPSSKMSSASAIPPVCSYPSASVKNPERSDDKKYVVDRDSSEEALIENREEFKQVSTQESLEEDDEMSSEVPVLDMDLDGESEQLVAPREEFGAVERSMNEQLLELKEQKNNLLSVVCCSLVHKNCTPGQKEWDTKKSVWSIIRNLASEITTEDPEFVLKVAVYTRQELNIRITANFLLALAANLPASKPHLRRYFRAAVQLPSDWLEVARFYSMCFSKSLPACLKKALVDKFKDFTEYQLAKYNTRKHRCKHSKKKNKIENISPEDWKKWGELVKVDDLVLKKYLTSQNRAKMDKKQSQFSLKKMIKRLHIKESAEMVMAILGKKYPNDVKAFSRSGLTGVWDRERAGKQMKLKQPDTWERKLSQEGNKAATWEKLIDEKSLPFMAMLRNLRNLITVGISQRHHAKILNRLTSKNAVIKSRQFPFRFLSAYKAVLELYKFASGPSVKPQSSSEILRDILKKLPRTRRYRQNKVDWEQAERKKLRITMRVPFVYRLFNVKRKLLRQANRRLYTQDLLKKYCCALEKAIQISCKFNIPPLPGCSIFICNITYVLVDMDWKNEDVCLPPKITDELGENEQKLEPMDLAMLLCMMMKYCSEDSQIILQRDEKFHKLKLKADDDDLLENVRQAMELVKVDRIVVFERYYDVDSLMMEINNYRLETNQETIVMDVQVGRPSAEEVSYMQCSNTMQVWGFSEQILKFVSERGSLRMLQHVENIDKVYNIPPPQEGKSEPERSADIVPLPATPKFRWKGVRVFISSTFRDMHAERDVLVRSVFPELRRRAATHYLYLQEVELRWGVTEEESNRAVELCLSEVCRSQLLIGILGQRYGLVPVRPSLPELPQYSWLNSTSDGLSITEMEIRQFQALYPDSAQSRMFFYFRSSDLTSSVPVAWRADFVAESKEAEAKMNSLKSWIRNSEFKVTENYPCEWGGVTDGKPYVKRLEEFGRATLEDIWEAVQQLFVQENDEESTSEITEQEVHQGAQHRQFHGRAKLVSMATEKIQEAQLKGGILMVEGKPGEGKTVFMSLKSTDNYKKAPLCDVIIYSTDASQSACSVDQLLRCLIQWLRNMKDDVELPPKSPASYKDLLSDFLMKLKDHPKEKPLVLFVDGADRIHDDRGQKVSEWIPQHIPKSVCLVLSVTSDSHLQNTLSKKKGTISFPLGQLSLPDKKEIVQKKLVGFGKKLSDAAFNNQLQTLLMKKGSVSPLYLHMACEELRSYASFEKMKEILQSFPQSLGELVQHSLLRLESEYCSAGIGWTLATLAISSNGLRESNLYTMLNMCNDLILRGGQVTWQETLHIARHPESRVPMAVFSQLARTLHSLIGASHSQGADDLLTLTHPEVKSAFEHLYLSSEESRRRSHLIMAAHIWMQSNPQGKDMFLQSDAESLSHLPGHLMSCNQWEPLCFLLSNYYFVYANVRHGLLHQLMETYILFSQKYNTLELKSSKSTANMREFEDCLGFLKRHSHLFSQWPALFVQTALNEPGDSSAHLWAASMSRNARVQAVKWMNYTDAVQTEVSELVSIFQSEPSCVVLSPDGQHAAIGTGEGTIHLLDSKTGQEVKSFTSNTDGISGCIFLEEVLVATSFDGQLEVWDVASGCRIALITAHSNKITGCDASPDRKLFATVSLDLSLKVWSAKKNSEVACLGNPTPLNCVKFDPEGQLLAVGCWDGTVSLWNWLEQKNVAILLGHQSSVRSLSFSPSSSILCSGCISGEVRLWSVAAAACVGSFHAHCGSTQSLSFLQGGNVLLSAGQDREKVWASDNLQVSMLCLMWMEGEGGDILLSGGMDHHIRVWERQGETLAPVGSFDNFTIALWLKSELTFKSLTDPTPVSILRGHNGGVTCLAFSPNGKELLSGGKDQALMIWNLNLSHPALSQSIPHCHGDWITGCAWTSSAVLSCSSDCKLRVWDVQTGNMLREILSTSSLTSMCLREEHVLAGSTDGLLMVWKWESGVEVTRMQAHKSRLNHCSVVTQPETPQTKKGGIRSLCFLETDDLLVCGYDTGRLEIWHQKSMVYWKKVSEGSLCSLAEMPNDELAVGCIDCSVCVWRLKRGVKNCIVGLSKVSSYKLESAAAYLVYCCTLFGACMDGRILDVISTASETKEDTCWSNKVHPIGMMKNDNKSFWMLGKKRSQLYIGLMMYLGQCSSYYLNMCEDAVGKKLEDLEYDIKCREDTDEEQRHGQLEAQQLEEKQLEDQENQEKQLEDQEDQEKQLKDQENQENKLGDQEDQEKQLENHEAEEQQQEGDKEEEQLEKPVKKLSEEEIKQRRLQEIEIQKVTQISSWITAAAVHNDLFVCGDLKGNIWFNKPPDLSSWTERKPAHTDKVKVLRLTESLVISGSSDRTIKLWDRCTKKQVGMFVCGAPVRAIEVNPRDSREFVCGDSQGQLYFLSWKVSITDSSNVKMDHEEMKTDDNDIKASANKEMVPETSVNHPADVQSHSNHELSDGNEVLEKKDDLVTSGDNPKNKVIQKKSETQNGGSGSDLGEPEGTKKSLIEWLEEFRSSESQREEEDLDGLMDWWNNVEQWEDMPKNDNLTEKEEAKAFAGTAEKVQKGIRLFNKLFSERAEALWQHVIDLYAIADGLDRFNKKTKIAQITGGSTSAVGGVATITGLILAPFTMGTSLIVTAVGLGVAMAGGLTSASAGISSTVNNSLDRKKVERIVEDYQAKMGDLNKCMKFIKQGLTNLRKFNLNKMKKHAYNRDFPCLDNIYEDGAMASKAILSNANEIMRVMQLANAAGTTAARAVQIASISSGVLTGLFVGMDIYFVAKDSHELKNGAKSEFAAKIREVAEQLQEGLMELNIIREEMRMTATSHEKPLDFLSLNKTQRDSMSRLSDGAGRSAEKREDKFKNVGAANIHTEELNIVLNGSYRPDGSLLENSNSKRRNSQFKEDTSDEDSPPLHIKLLAVNDHLLQPSYNNIKVSSRKPNGTLARSPKPALRFAAQTQINDVDKSASDEEKALNCSMKSEEKFINNIHIFNQHKDQEHILQPMEIEQPADSTFEILPVEIAPYPTNLDSLETDEDGDLMDWWKTVEGWSEWNETTHLQEDDEKLAVEAAADRVFMAARLFVSLFNQRGVSLQCRIVELLALADAADNFHKKTVGAAVGGGVASVAGGIATITGLILAPFTFGTSTIVTAVGISVATAGTITSATANITDAVQSKTDRKKVEKMIQDYQNEINDIRDCLEFMQEGMNTLQEWEFKQYSESVVNASLNRNIKHVMKEGGRAGRALMVNTDRLISTVKVLGVAGGAAKAAKAISITTGVMSTLFLALDVFFLAKDSNELRKGAKTKFASKIREVCKELQHGLLELNKVKAQLQKTMDGIEVEEYEQEMEEEDQSESDPVKLALLEQELDQLEEKLDKKVVGELINHS</sequence>
<dbReference type="Pfam" id="PF25047">
    <property type="entry name" value="Beta-prop_TEP1_2nd"/>
    <property type="match status" value="1"/>
</dbReference>
<keyword evidence="3" id="KW-0677">Repeat</keyword>
<feature type="repeat" description="WD" evidence="4">
    <location>
        <begin position="2435"/>
        <end position="2465"/>
    </location>
</feature>
<accession>A0A553R9U7</accession>
<dbReference type="CDD" id="cd00200">
    <property type="entry name" value="WD40"/>
    <property type="match status" value="1"/>
</dbReference>
<feature type="domain" description="TROVE" evidence="7">
    <location>
        <begin position="214"/>
        <end position="660"/>
    </location>
</feature>
<dbReference type="InterPro" id="IPR037214">
    <property type="entry name" value="TROVE_dom_sf"/>
</dbReference>
<feature type="repeat" description="WD" evidence="4">
    <location>
        <begin position="1997"/>
        <end position="2036"/>
    </location>
</feature>
<dbReference type="STRING" id="623744.A0A553R9U7"/>
<feature type="compositionally biased region" description="Basic and acidic residues" evidence="6">
    <location>
        <begin position="2308"/>
        <end position="2356"/>
    </location>
</feature>
<feature type="coiled-coil region" evidence="5">
    <location>
        <begin position="3274"/>
        <end position="3301"/>
    </location>
</feature>
<dbReference type="GO" id="GO:0006869">
    <property type="term" value="P:lipid transport"/>
    <property type="evidence" value="ECO:0007669"/>
    <property type="project" value="InterPro"/>
</dbReference>
<feature type="region of interest" description="Disordered" evidence="6">
    <location>
        <begin position="2989"/>
        <end position="3016"/>
    </location>
</feature>
<name>A0A553R9U7_9TELE</name>
<feature type="repeat" description="WD" evidence="4">
    <location>
        <begin position="1805"/>
        <end position="1846"/>
    </location>
</feature>
<dbReference type="InterPro" id="IPR001680">
    <property type="entry name" value="WD40_rpt"/>
</dbReference>
<dbReference type="InterPro" id="IPR008858">
    <property type="entry name" value="TROVE_dom"/>
</dbReference>
<feature type="repeat" description="WD" evidence="4">
    <location>
        <begin position="1952"/>
        <end position="1993"/>
    </location>
</feature>
<dbReference type="SUPFAM" id="SSF52540">
    <property type="entry name" value="P-loop containing nucleoside triphosphate hydrolases"/>
    <property type="match status" value="1"/>
</dbReference>
<dbReference type="PROSITE" id="PS00678">
    <property type="entry name" value="WD_REPEATS_1"/>
    <property type="match status" value="3"/>
</dbReference>
<dbReference type="GO" id="GO:0005576">
    <property type="term" value="C:extracellular region"/>
    <property type="evidence" value="ECO:0007669"/>
    <property type="project" value="InterPro"/>
</dbReference>
<dbReference type="InterPro" id="IPR045804">
    <property type="entry name" value="DUF5920"/>
</dbReference>
<dbReference type="Pfam" id="PF25048">
    <property type="entry name" value="Beta-prop_TEP1_C"/>
    <property type="match status" value="1"/>
</dbReference>
<dbReference type="PANTHER" id="PTHR44791">
    <property type="entry name" value="TELOMERASE PROTEIN COMPONENT 1 TEP1"/>
    <property type="match status" value="1"/>
</dbReference>
<dbReference type="GO" id="GO:0008289">
    <property type="term" value="F:lipid binding"/>
    <property type="evidence" value="ECO:0007669"/>
    <property type="project" value="InterPro"/>
</dbReference>